<protein>
    <recommendedName>
        <fullName evidence="4">Sortase</fullName>
    </recommendedName>
</protein>
<evidence type="ECO:0000313" key="1">
    <source>
        <dbReference type="EMBL" id="CAG9709352.1"/>
    </source>
</evidence>
<reference evidence="1" key="1">
    <citation type="submission" date="2021-10" db="EMBL/GenBank/DDBJ databases">
        <authorList>
            <person name="Mesa V."/>
        </authorList>
    </citation>
    <scope>NUCLEOTIDE SEQUENCE</scope>
    <source>
        <strain evidence="1">CC3_PB</strain>
    </source>
</reference>
<dbReference type="EMBL" id="CAKJVE010000004">
    <property type="protein sequence ID" value="CAG9709352.1"/>
    <property type="molecule type" value="Genomic_DNA"/>
</dbReference>
<name>A0AA86MP34_9CLOT</name>
<dbReference type="RefSeq" id="WP_159115982.1">
    <property type="nucleotide sequence ID" value="NZ_CAKJVE010000004.1"/>
</dbReference>
<evidence type="ECO:0008006" key="4">
    <source>
        <dbReference type="Google" id="ProtNLM"/>
    </source>
</evidence>
<dbReference type="InterPro" id="IPR023365">
    <property type="entry name" value="Sortase_dom-sf"/>
</dbReference>
<dbReference type="SUPFAM" id="SSF63817">
    <property type="entry name" value="Sortase"/>
    <property type="match status" value="1"/>
</dbReference>
<evidence type="ECO:0000313" key="3">
    <source>
        <dbReference type="Proteomes" id="UP000789738"/>
    </source>
</evidence>
<dbReference type="EMBL" id="CAMTCP010000274">
    <property type="protein sequence ID" value="CAI3679191.1"/>
    <property type="molecule type" value="Genomic_DNA"/>
</dbReference>
<dbReference type="Proteomes" id="UP001189143">
    <property type="component" value="Unassembled WGS sequence"/>
</dbReference>
<dbReference type="Gene3D" id="2.40.260.10">
    <property type="entry name" value="Sortase"/>
    <property type="match status" value="1"/>
</dbReference>
<organism evidence="1 3">
    <name type="scientific">Clostridium neonatale</name>
    <dbReference type="NCBI Taxonomy" id="137838"/>
    <lineage>
        <taxon>Bacteria</taxon>
        <taxon>Bacillati</taxon>
        <taxon>Bacillota</taxon>
        <taxon>Clostridia</taxon>
        <taxon>Eubacteriales</taxon>
        <taxon>Clostridiaceae</taxon>
        <taxon>Clostridium</taxon>
    </lineage>
</organism>
<proteinExistence type="predicted"/>
<comment type="caution">
    <text evidence="1">The sequence shown here is derived from an EMBL/GenBank/DDBJ whole genome shotgun (WGS) entry which is preliminary data.</text>
</comment>
<evidence type="ECO:0000313" key="2">
    <source>
        <dbReference type="EMBL" id="CAI3679191.1"/>
    </source>
</evidence>
<dbReference type="AlphaFoldDB" id="A0AA86MP34"/>
<accession>A0AA86MP34</accession>
<gene>
    <name evidence="2" type="ORF">CNEO2_730016</name>
    <name evidence="1" type="ORF">CNEO_44141</name>
</gene>
<sequence length="49" mass="5705">MLDYIKVCEARSVFKRDVNLNKGDKIMKLITCTYETDNSHTLVKTKLIN</sequence>
<dbReference type="Proteomes" id="UP000789738">
    <property type="component" value="Unassembled WGS sequence"/>
</dbReference>
<reference evidence="2" key="2">
    <citation type="submission" date="2022-10" db="EMBL/GenBank/DDBJ databases">
        <authorList>
            <person name="Aires J."/>
            <person name="Mesa V."/>
        </authorList>
    </citation>
    <scope>NUCLEOTIDE SEQUENCE</scope>
    <source>
        <strain evidence="2">Clostridium neonatale JD116</strain>
    </source>
</reference>